<keyword evidence="4" id="KW-1185">Reference proteome</keyword>
<protein>
    <submittedName>
        <fullName evidence="3">Alpha/beta hydrolase</fullName>
    </submittedName>
</protein>
<feature type="signal peptide" evidence="1">
    <location>
        <begin position="1"/>
        <end position="19"/>
    </location>
</feature>
<keyword evidence="1" id="KW-0732">Signal</keyword>
<evidence type="ECO:0000256" key="1">
    <source>
        <dbReference type="SAM" id="SignalP"/>
    </source>
</evidence>
<comment type="caution">
    <text evidence="3">The sequence shown here is derived from an EMBL/GenBank/DDBJ whole genome shotgun (WGS) entry which is preliminary data.</text>
</comment>
<organism evidence="3 4">
    <name type="scientific">Bradyrhizobium iriomotense</name>
    <dbReference type="NCBI Taxonomy" id="441950"/>
    <lineage>
        <taxon>Bacteria</taxon>
        <taxon>Pseudomonadati</taxon>
        <taxon>Pseudomonadota</taxon>
        <taxon>Alphaproteobacteria</taxon>
        <taxon>Hyphomicrobiales</taxon>
        <taxon>Nitrobacteraceae</taxon>
        <taxon>Bradyrhizobium</taxon>
    </lineage>
</organism>
<sequence length="255" mass="26674">MKKVGILVFVGALSLGSNAFSQTGGSTNTKPTVVFVHGLWADGSSWSKVINPLVDKGYKVISVQNPTTSLADDVTATTRAIDRADGDVILVGHSWGGSVITEAGADPRVKALVYIAAFAPDKGETAGSLAESVAPTILGGFVQNANGYLTLSREGVAKGFAGDLTPKEQDVVYAVQQPASKSVFGDVGVNAAWRTKPSWYVVASEDNAINPELEKRMAQRANAKTTILKSSHVAMLSKPNEVLDVILDAATSVSK</sequence>
<dbReference type="Pfam" id="PF12697">
    <property type="entry name" value="Abhydrolase_6"/>
    <property type="match status" value="1"/>
</dbReference>
<gene>
    <name evidence="3" type="ORF">GCM10007857_08030</name>
</gene>
<dbReference type="EMBL" id="BSOW01000002">
    <property type="protein sequence ID" value="GLR84093.1"/>
    <property type="molecule type" value="Genomic_DNA"/>
</dbReference>
<reference evidence="4" key="1">
    <citation type="journal article" date="2019" name="Int. J. Syst. Evol. Microbiol.">
        <title>The Global Catalogue of Microorganisms (GCM) 10K type strain sequencing project: providing services to taxonomists for standard genome sequencing and annotation.</title>
        <authorList>
            <consortium name="The Broad Institute Genomics Platform"/>
            <consortium name="The Broad Institute Genome Sequencing Center for Infectious Disease"/>
            <person name="Wu L."/>
            <person name="Ma J."/>
        </authorList>
    </citation>
    <scope>NUCLEOTIDE SEQUENCE [LARGE SCALE GENOMIC DNA]</scope>
    <source>
        <strain evidence="4">NBRC 102520</strain>
    </source>
</reference>
<evidence type="ECO:0000313" key="3">
    <source>
        <dbReference type="EMBL" id="GLR84093.1"/>
    </source>
</evidence>
<dbReference type="InterPro" id="IPR000073">
    <property type="entry name" value="AB_hydrolase_1"/>
</dbReference>
<dbReference type="InterPro" id="IPR052897">
    <property type="entry name" value="Sec-Metab_Biosynth_Hydrolase"/>
</dbReference>
<keyword evidence="3" id="KW-0378">Hydrolase</keyword>
<dbReference type="Proteomes" id="UP001156905">
    <property type="component" value="Unassembled WGS sequence"/>
</dbReference>
<dbReference type="Gene3D" id="3.40.50.1820">
    <property type="entry name" value="alpha/beta hydrolase"/>
    <property type="match status" value="1"/>
</dbReference>
<feature type="chain" id="PRO_5047208840" evidence="1">
    <location>
        <begin position="20"/>
        <end position="255"/>
    </location>
</feature>
<dbReference type="GO" id="GO:0016787">
    <property type="term" value="F:hydrolase activity"/>
    <property type="evidence" value="ECO:0007669"/>
    <property type="project" value="UniProtKB-KW"/>
</dbReference>
<dbReference type="SUPFAM" id="SSF53474">
    <property type="entry name" value="alpha/beta-Hydrolases"/>
    <property type="match status" value="1"/>
</dbReference>
<dbReference type="PANTHER" id="PTHR37017:SF11">
    <property type="entry name" value="ESTERASE_LIPASE_THIOESTERASE DOMAIN-CONTAINING PROTEIN"/>
    <property type="match status" value="1"/>
</dbReference>
<dbReference type="PANTHER" id="PTHR37017">
    <property type="entry name" value="AB HYDROLASE-1 DOMAIN-CONTAINING PROTEIN-RELATED"/>
    <property type="match status" value="1"/>
</dbReference>
<evidence type="ECO:0000313" key="4">
    <source>
        <dbReference type="Proteomes" id="UP001156905"/>
    </source>
</evidence>
<dbReference type="InterPro" id="IPR029058">
    <property type="entry name" value="AB_hydrolase_fold"/>
</dbReference>
<dbReference type="RefSeq" id="WP_284261346.1">
    <property type="nucleotide sequence ID" value="NZ_BSOW01000002.1"/>
</dbReference>
<name>A0ABQ6AR97_9BRAD</name>
<evidence type="ECO:0000259" key="2">
    <source>
        <dbReference type="Pfam" id="PF12697"/>
    </source>
</evidence>
<feature type="domain" description="AB hydrolase-1" evidence="2">
    <location>
        <begin position="33"/>
        <end position="244"/>
    </location>
</feature>
<proteinExistence type="predicted"/>
<accession>A0ABQ6AR97</accession>